<dbReference type="HOGENOM" id="CLU_064778_0_0_1"/>
<organism evidence="2 3">
    <name type="scientific">Vairimorpha apis BRL 01</name>
    <dbReference type="NCBI Taxonomy" id="1037528"/>
    <lineage>
        <taxon>Eukaryota</taxon>
        <taxon>Fungi</taxon>
        <taxon>Fungi incertae sedis</taxon>
        <taxon>Microsporidia</taxon>
        <taxon>Nosematidae</taxon>
        <taxon>Vairimorpha</taxon>
    </lineage>
</organism>
<keyword evidence="1" id="KW-0732">Signal</keyword>
<accession>T0L798</accession>
<sequence>MKVLATIVSLCIFIALFLISTSKTVQGLQNLTTSFIRVISNKKHDPNERLSNLDIPYGNLQKLIKEPEDFDFFSNCIFSDKKNNPNKRSIIQDFLDTNNSKRFDNSQELNTSFNNTSISKDLRLKNINDKNISKEIHKTRNLTSKFNLILLNRHSNLNKSIDSVTIVDTTITKMKKDLNSLFKTRYSTEVGEFLSSNVRCDYISFKEMYDIISFLNGLNFIWESSGKIWEKNKLNLVSVILLFLEEFDSKKKSLKEEVSKSLQAKKGKETNFFSEFEIGKFYVNSEVENKLNDKKNVMSNEGEEKIKSITQKEGNSINVAEKKDFLSNYRDEFQRVYNYVMNNIQDALQEYKICCQIMLLKVMYV</sequence>
<name>T0L798_9MICR</name>
<evidence type="ECO:0000256" key="1">
    <source>
        <dbReference type="SAM" id="SignalP"/>
    </source>
</evidence>
<proteinExistence type="predicted"/>
<dbReference type="AlphaFoldDB" id="T0L798"/>
<reference evidence="2 3" key="1">
    <citation type="journal article" date="2013" name="BMC Genomics">
        <title>Genome sequencing and comparative genomics of honey bee microsporidia, Nosema apis reveal novel insights into host-parasite interactions.</title>
        <authorList>
            <person name="Chen Yp."/>
            <person name="Pettis J.S."/>
            <person name="Zhao Y."/>
            <person name="Liu X."/>
            <person name="Tallon L.J."/>
            <person name="Sadzewicz L.D."/>
            <person name="Li R."/>
            <person name="Zheng H."/>
            <person name="Huang S."/>
            <person name="Zhang X."/>
            <person name="Hamilton M.C."/>
            <person name="Pernal S.F."/>
            <person name="Melathopoulos A.P."/>
            <person name="Yan X."/>
            <person name="Evans J.D."/>
        </authorList>
    </citation>
    <scope>NUCLEOTIDE SEQUENCE [LARGE SCALE GENOMIC DNA]</scope>
    <source>
        <strain evidence="2 3">BRL 01</strain>
    </source>
</reference>
<evidence type="ECO:0000313" key="3">
    <source>
        <dbReference type="Proteomes" id="UP000053780"/>
    </source>
</evidence>
<protein>
    <submittedName>
        <fullName evidence="2">Uncharacterized protein</fullName>
    </submittedName>
</protein>
<keyword evidence="3" id="KW-1185">Reference proteome</keyword>
<gene>
    <name evidence="2" type="ORF">NAPIS_ORF02013</name>
</gene>
<evidence type="ECO:0000313" key="2">
    <source>
        <dbReference type="EMBL" id="EQB60409.1"/>
    </source>
</evidence>
<feature type="chain" id="PRO_5004579777" evidence="1">
    <location>
        <begin position="28"/>
        <end position="365"/>
    </location>
</feature>
<dbReference type="VEuPathDB" id="MicrosporidiaDB:NAPIS_ORF02013"/>
<dbReference type="Proteomes" id="UP000053780">
    <property type="component" value="Unassembled WGS sequence"/>
</dbReference>
<feature type="signal peptide" evidence="1">
    <location>
        <begin position="1"/>
        <end position="27"/>
    </location>
</feature>
<dbReference type="EMBL" id="KE647289">
    <property type="protein sequence ID" value="EQB60409.1"/>
    <property type="molecule type" value="Genomic_DNA"/>
</dbReference>